<name>A0ACC2T3T8_9FUNG</name>
<evidence type="ECO:0000313" key="2">
    <source>
        <dbReference type="Proteomes" id="UP001165960"/>
    </source>
</evidence>
<accession>A0ACC2T3T8</accession>
<reference evidence="1" key="1">
    <citation type="submission" date="2022-04" db="EMBL/GenBank/DDBJ databases">
        <title>Genome of the entomopathogenic fungus Entomophthora muscae.</title>
        <authorList>
            <person name="Elya C."/>
            <person name="Lovett B.R."/>
            <person name="Lee E."/>
            <person name="Macias A.M."/>
            <person name="Hajek A.E."/>
            <person name="De Bivort B.L."/>
            <person name="Kasson M.T."/>
            <person name="De Fine Licht H.H."/>
            <person name="Stajich J.E."/>
        </authorList>
    </citation>
    <scope>NUCLEOTIDE SEQUENCE</scope>
    <source>
        <strain evidence="1">Berkeley</strain>
    </source>
</reference>
<organism evidence="1 2">
    <name type="scientific">Entomophthora muscae</name>
    <dbReference type="NCBI Taxonomy" id="34485"/>
    <lineage>
        <taxon>Eukaryota</taxon>
        <taxon>Fungi</taxon>
        <taxon>Fungi incertae sedis</taxon>
        <taxon>Zoopagomycota</taxon>
        <taxon>Entomophthoromycotina</taxon>
        <taxon>Entomophthoromycetes</taxon>
        <taxon>Entomophthorales</taxon>
        <taxon>Entomophthoraceae</taxon>
        <taxon>Entomophthora</taxon>
    </lineage>
</organism>
<evidence type="ECO:0000313" key="1">
    <source>
        <dbReference type="EMBL" id="KAJ9069253.1"/>
    </source>
</evidence>
<proteinExistence type="predicted"/>
<comment type="caution">
    <text evidence="1">The sequence shown here is derived from an EMBL/GenBank/DDBJ whole genome shotgun (WGS) entry which is preliminary data.</text>
</comment>
<sequence length="52" mass="6369">MKWLSDIEEKAVDQVKDLANLMHYVRPNNTLFHYNFYKVTVILNTMRRENLR</sequence>
<keyword evidence="2" id="KW-1185">Reference proteome</keyword>
<dbReference type="EMBL" id="QTSX02003645">
    <property type="protein sequence ID" value="KAJ9069253.1"/>
    <property type="molecule type" value="Genomic_DNA"/>
</dbReference>
<protein>
    <submittedName>
        <fullName evidence="1">Uncharacterized protein</fullName>
    </submittedName>
</protein>
<dbReference type="Proteomes" id="UP001165960">
    <property type="component" value="Unassembled WGS sequence"/>
</dbReference>
<gene>
    <name evidence="1" type="ORF">DSO57_1020340</name>
</gene>